<dbReference type="Pfam" id="PF00583">
    <property type="entry name" value="Acetyltransf_1"/>
    <property type="match status" value="1"/>
</dbReference>
<reference evidence="2 3" key="1">
    <citation type="journal article" date="2014" name="PLoS Genet.">
        <title>Phylogenetically driven sequencing of extremely halophilic archaea reveals strategies for static and dynamic osmo-response.</title>
        <authorList>
            <person name="Becker E.A."/>
            <person name="Seitzer P.M."/>
            <person name="Tritt A."/>
            <person name="Larsen D."/>
            <person name="Krusor M."/>
            <person name="Yao A.I."/>
            <person name="Wu D."/>
            <person name="Madern D."/>
            <person name="Eisen J.A."/>
            <person name="Darling A.E."/>
            <person name="Facciotti M.T."/>
        </authorList>
    </citation>
    <scope>NUCLEOTIDE SEQUENCE [LARGE SCALE GENOMIC DNA]</scope>
    <source>
        <strain evidence="2 3">100A6</strain>
    </source>
</reference>
<gene>
    <name evidence="2" type="ORF">C447_08925</name>
</gene>
<dbReference type="PROSITE" id="PS51186">
    <property type="entry name" value="GNAT"/>
    <property type="match status" value="1"/>
</dbReference>
<dbReference type="SUPFAM" id="SSF55729">
    <property type="entry name" value="Acyl-CoA N-acyltransferases (Nat)"/>
    <property type="match status" value="1"/>
</dbReference>
<evidence type="ECO:0000259" key="1">
    <source>
        <dbReference type="PROSITE" id="PS51186"/>
    </source>
</evidence>
<dbReference type="CDD" id="cd04301">
    <property type="entry name" value="NAT_SF"/>
    <property type="match status" value="1"/>
</dbReference>
<dbReference type="InterPro" id="IPR016181">
    <property type="entry name" value="Acyl_CoA_acyltransferase"/>
</dbReference>
<dbReference type="Gene3D" id="3.40.630.30">
    <property type="match status" value="1"/>
</dbReference>
<keyword evidence="3" id="KW-1185">Reference proteome</keyword>
<dbReference type="EMBL" id="AOMB01000025">
    <property type="protein sequence ID" value="EMA38648.1"/>
    <property type="molecule type" value="Genomic_DNA"/>
</dbReference>
<organism evidence="2 3">
    <name type="scientific">Halococcus hamelinensis 100A6</name>
    <dbReference type="NCBI Taxonomy" id="1132509"/>
    <lineage>
        <taxon>Archaea</taxon>
        <taxon>Methanobacteriati</taxon>
        <taxon>Methanobacteriota</taxon>
        <taxon>Stenosarchaea group</taxon>
        <taxon>Halobacteria</taxon>
        <taxon>Halobacteriales</taxon>
        <taxon>Halococcaceae</taxon>
        <taxon>Halococcus</taxon>
    </lineage>
</organism>
<comment type="caution">
    <text evidence="2">The sequence shown here is derived from an EMBL/GenBank/DDBJ whole genome shotgun (WGS) entry which is preliminary data.</text>
</comment>
<feature type="domain" description="N-acetyltransferase" evidence="1">
    <location>
        <begin position="1"/>
        <end position="164"/>
    </location>
</feature>
<dbReference type="GO" id="GO:0016747">
    <property type="term" value="F:acyltransferase activity, transferring groups other than amino-acyl groups"/>
    <property type="evidence" value="ECO:0007669"/>
    <property type="project" value="InterPro"/>
</dbReference>
<dbReference type="Proteomes" id="UP000011566">
    <property type="component" value="Unassembled WGS sequence"/>
</dbReference>
<protein>
    <submittedName>
        <fullName evidence="2">GCN5-like N-acetyltransferase</fullName>
    </submittedName>
</protein>
<dbReference type="PATRIC" id="fig|1132509.6.peg.2015"/>
<evidence type="ECO:0000313" key="3">
    <source>
        <dbReference type="Proteomes" id="UP000011566"/>
    </source>
</evidence>
<dbReference type="AlphaFoldDB" id="M0LZQ1"/>
<dbReference type="RefSeq" id="WP_007693039.1">
    <property type="nucleotide sequence ID" value="NZ_AJRK01000426.1"/>
</dbReference>
<accession>M0LZQ1</accession>
<dbReference type="InterPro" id="IPR000182">
    <property type="entry name" value="GNAT_dom"/>
</dbReference>
<dbReference type="eggNOG" id="arCOG00834">
    <property type="taxonomic scope" value="Archaea"/>
</dbReference>
<sequence>MDVRRYDPSRDEGSLWGLKEDFERELGGLGGGGKAETYDGKLTEGYRERYLDWVEWCIEHDPDCIAVADPAERGNELAGYVFVLPGELSMIWDAAVVNELYVDEAHRGTGLVDDLLDAAFACVEGQDLPLDRVALDVDPDNGPANGVYRRHGFEPWGDLLMREH</sequence>
<proteinExistence type="predicted"/>
<evidence type="ECO:0000313" key="2">
    <source>
        <dbReference type="EMBL" id="EMA38648.1"/>
    </source>
</evidence>
<dbReference type="OrthoDB" id="125295at2157"/>
<name>M0LZQ1_9EURY</name>
<keyword evidence="2" id="KW-0808">Transferase</keyword>